<name>A0AAP0EFL5_9MAGN</name>
<accession>A0AAP0EFL5</accession>
<evidence type="ECO:0000313" key="2">
    <source>
        <dbReference type="Proteomes" id="UP001417504"/>
    </source>
</evidence>
<sequence>MSIFAQKFQNPQAPKPISRWCERREKRCRERKGDKLFYNITSSSFMHEFRS</sequence>
<evidence type="ECO:0000313" key="1">
    <source>
        <dbReference type="EMBL" id="KAK9091295.1"/>
    </source>
</evidence>
<reference evidence="1 2" key="1">
    <citation type="submission" date="2024-01" db="EMBL/GenBank/DDBJ databases">
        <title>Genome assemblies of Stephania.</title>
        <authorList>
            <person name="Yang L."/>
        </authorList>
    </citation>
    <scope>NUCLEOTIDE SEQUENCE [LARGE SCALE GENOMIC DNA]</scope>
    <source>
        <strain evidence="1">QJT</strain>
        <tissue evidence="1">Leaf</tissue>
    </source>
</reference>
<dbReference type="AlphaFoldDB" id="A0AAP0EFL5"/>
<keyword evidence="2" id="KW-1185">Reference proteome</keyword>
<comment type="caution">
    <text evidence="1">The sequence shown here is derived from an EMBL/GenBank/DDBJ whole genome shotgun (WGS) entry which is preliminary data.</text>
</comment>
<proteinExistence type="predicted"/>
<organism evidence="1 2">
    <name type="scientific">Stephania japonica</name>
    <dbReference type="NCBI Taxonomy" id="461633"/>
    <lineage>
        <taxon>Eukaryota</taxon>
        <taxon>Viridiplantae</taxon>
        <taxon>Streptophyta</taxon>
        <taxon>Embryophyta</taxon>
        <taxon>Tracheophyta</taxon>
        <taxon>Spermatophyta</taxon>
        <taxon>Magnoliopsida</taxon>
        <taxon>Ranunculales</taxon>
        <taxon>Menispermaceae</taxon>
        <taxon>Menispermoideae</taxon>
        <taxon>Cissampelideae</taxon>
        <taxon>Stephania</taxon>
    </lineage>
</organism>
<dbReference type="Proteomes" id="UP001417504">
    <property type="component" value="Unassembled WGS sequence"/>
</dbReference>
<dbReference type="EMBL" id="JBBNAE010000010">
    <property type="protein sequence ID" value="KAK9091295.1"/>
    <property type="molecule type" value="Genomic_DNA"/>
</dbReference>
<protein>
    <submittedName>
        <fullName evidence="1">Uncharacterized protein</fullName>
    </submittedName>
</protein>
<gene>
    <name evidence="1" type="ORF">Sjap_024472</name>
</gene>